<feature type="signal peptide" evidence="5">
    <location>
        <begin position="1"/>
        <end position="19"/>
    </location>
</feature>
<dbReference type="EMBL" id="SDHZ01000001">
    <property type="protein sequence ID" value="RXK85978.1"/>
    <property type="molecule type" value="Genomic_DNA"/>
</dbReference>
<dbReference type="Gene3D" id="2.60.40.10">
    <property type="entry name" value="Immunoglobulins"/>
    <property type="match status" value="1"/>
</dbReference>
<keyword evidence="2" id="KW-0238">DNA-binding</keyword>
<dbReference type="InterPro" id="IPR013783">
    <property type="entry name" value="Ig-like_fold"/>
</dbReference>
<keyword evidence="4" id="KW-0812">Transmembrane</keyword>
<dbReference type="OrthoDB" id="1522078at2"/>
<dbReference type="GO" id="GO:0043565">
    <property type="term" value="F:sequence-specific DNA binding"/>
    <property type="evidence" value="ECO:0007669"/>
    <property type="project" value="InterPro"/>
</dbReference>
<keyword evidence="3" id="KW-0804">Transcription</keyword>
<dbReference type="PANTHER" id="PTHR43280:SF2">
    <property type="entry name" value="HTH-TYPE TRANSCRIPTIONAL REGULATOR EXSA"/>
    <property type="match status" value="1"/>
</dbReference>
<sequence length="846" mass="95972">MNRLIITISLLVTALIAKANDFVFTPVDVSHGLSDNQVRYILQLHDGRMVFTTSGNLNLFNGAQFKYIHRKEEHVYPLKNYNGHYRVYQQGDSLLWIKDAHKLMCVNLYQENYRSGLDVHLKKLGLPQPAEDLFVDAEQRLWLLSAGKLWCNSAMQQPLDLSGNEGALQDLMADKNSLYLFYNTGEIIVYNLETGKPRCRKAAYPKEQQPFFKNTSLVVKGKNGFYQLRNGSKGGLFFFNLQQCTWEKILETNYTLNTLVVKDETAYVSCTNGFWILDRSKGTQEYLPTLKTVDGKIIDTEISTLFYDKQGGFWLGTLNQGLLYYHPGRYKLSYIGRPYFPASSTKDLIVQAFAEDRKGNIFIKCSSGIYNYHPASGSRSLTRVATSVVSKEILDKLYQDPGQNNPYTDSRGWKWIATKDGLKLGRPGEAPITYYTEQGLANNFVHAILEDRKHRLWITTSYGLSKIEIDPADNKAHFTNFNTYDGALEGEYSGGAAFESANGTLYFGGINGFNILNPDQIAALRQSFQPVFTNLFLKGDKVEPGRSYDNNIILSRATPYTQQINLAYNQNFLTFEFSGVNYLNPSQTRYRYRLQGIDAGWREATGSQQADASGILRISYTNLPPGKYVLKVSTGNQQETGTTLTITIRPPWWKTTSAYTLYIIAVITILAGGIWCYTRFTRKRMERLHKEDILLLRIRSLIEQCRLLEEERETRSVQTDADEKHAEETTPLSPADAAFLAKAIEQVEKNLEEPGYSVEMLSRDLCMDRTGLYRKLIALLDKSPSLFIRNIRLQNAARLILEEELPIAAIAGKVGFNSASYLSKCFQEVYGCRPSEYAAKAKKKST</sequence>
<dbReference type="Pfam" id="PF07495">
    <property type="entry name" value="Y_Y_Y"/>
    <property type="match status" value="1"/>
</dbReference>
<dbReference type="Pfam" id="PF07494">
    <property type="entry name" value="Reg_prop"/>
    <property type="match status" value="1"/>
</dbReference>
<feature type="transmembrane region" description="Helical" evidence="4">
    <location>
        <begin position="659"/>
        <end position="678"/>
    </location>
</feature>
<dbReference type="Gene3D" id="2.130.10.10">
    <property type="entry name" value="YVTN repeat-like/Quinoprotein amine dehydrogenase"/>
    <property type="match status" value="2"/>
</dbReference>
<keyword evidence="1" id="KW-0805">Transcription regulation</keyword>
<evidence type="ECO:0000256" key="1">
    <source>
        <dbReference type="ARBA" id="ARBA00023015"/>
    </source>
</evidence>
<dbReference type="Gene3D" id="1.10.10.60">
    <property type="entry name" value="Homeodomain-like"/>
    <property type="match status" value="1"/>
</dbReference>
<evidence type="ECO:0000256" key="2">
    <source>
        <dbReference type="ARBA" id="ARBA00023125"/>
    </source>
</evidence>
<evidence type="ECO:0000256" key="5">
    <source>
        <dbReference type="SAM" id="SignalP"/>
    </source>
</evidence>
<dbReference type="PANTHER" id="PTHR43280">
    <property type="entry name" value="ARAC-FAMILY TRANSCRIPTIONAL REGULATOR"/>
    <property type="match status" value="1"/>
</dbReference>
<dbReference type="Pfam" id="PF12833">
    <property type="entry name" value="HTH_18"/>
    <property type="match status" value="1"/>
</dbReference>
<dbReference type="AlphaFoldDB" id="A0A4Q1DAP4"/>
<name>A0A4Q1DAP4_9BACT</name>
<dbReference type="InterPro" id="IPR015943">
    <property type="entry name" value="WD40/YVTN_repeat-like_dom_sf"/>
</dbReference>
<dbReference type="SUPFAM" id="SSF50998">
    <property type="entry name" value="Quinoprotein alcohol dehydrogenase-like"/>
    <property type="match status" value="1"/>
</dbReference>
<evidence type="ECO:0000313" key="7">
    <source>
        <dbReference type="EMBL" id="RXK85978.1"/>
    </source>
</evidence>
<accession>A0A4Q1DAP4</accession>
<evidence type="ECO:0000259" key="6">
    <source>
        <dbReference type="PROSITE" id="PS01124"/>
    </source>
</evidence>
<keyword evidence="8" id="KW-1185">Reference proteome</keyword>
<dbReference type="InterPro" id="IPR018060">
    <property type="entry name" value="HTH_AraC"/>
</dbReference>
<dbReference type="SUPFAM" id="SSF46689">
    <property type="entry name" value="Homeodomain-like"/>
    <property type="match status" value="1"/>
</dbReference>
<dbReference type="InterPro" id="IPR011047">
    <property type="entry name" value="Quinoprotein_ADH-like_sf"/>
</dbReference>
<dbReference type="InterPro" id="IPR009057">
    <property type="entry name" value="Homeodomain-like_sf"/>
</dbReference>
<dbReference type="InterPro" id="IPR011123">
    <property type="entry name" value="Y_Y_Y"/>
</dbReference>
<comment type="caution">
    <text evidence="7">The sequence shown here is derived from an EMBL/GenBank/DDBJ whole genome shotgun (WGS) entry which is preliminary data.</text>
</comment>
<evidence type="ECO:0000256" key="4">
    <source>
        <dbReference type="SAM" id="Phobius"/>
    </source>
</evidence>
<reference evidence="7 8" key="1">
    <citation type="submission" date="2019-01" db="EMBL/GenBank/DDBJ databases">
        <title>Filimonas sp. strain TTM-71.</title>
        <authorList>
            <person name="Chen W.-M."/>
        </authorList>
    </citation>
    <scope>NUCLEOTIDE SEQUENCE [LARGE SCALE GENOMIC DNA]</scope>
    <source>
        <strain evidence="7 8">TTM-71</strain>
    </source>
</reference>
<dbReference type="RefSeq" id="WP_129001729.1">
    <property type="nucleotide sequence ID" value="NZ_SDHZ01000001.1"/>
</dbReference>
<keyword evidence="4" id="KW-0472">Membrane</keyword>
<proteinExistence type="predicted"/>
<protein>
    <submittedName>
        <fullName evidence="7">Helix-turn-helix domain-containing protein</fullName>
    </submittedName>
</protein>
<keyword evidence="5" id="KW-0732">Signal</keyword>
<feature type="domain" description="HTH araC/xylS-type" evidence="6">
    <location>
        <begin position="741"/>
        <end position="840"/>
    </location>
</feature>
<keyword evidence="4" id="KW-1133">Transmembrane helix</keyword>
<evidence type="ECO:0000313" key="8">
    <source>
        <dbReference type="Proteomes" id="UP000290545"/>
    </source>
</evidence>
<organism evidence="7 8">
    <name type="scientific">Filimonas effusa</name>
    <dbReference type="NCBI Taxonomy" id="2508721"/>
    <lineage>
        <taxon>Bacteria</taxon>
        <taxon>Pseudomonadati</taxon>
        <taxon>Bacteroidota</taxon>
        <taxon>Chitinophagia</taxon>
        <taxon>Chitinophagales</taxon>
        <taxon>Chitinophagaceae</taxon>
        <taxon>Filimonas</taxon>
    </lineage>
</organism>
<dbReference type="GO" id="GO:0003700">
    <property type="term" value="F:DNA-binding transcription factor activity"/>
    <property type="evidence" value="ECO:0007669"/>
    <property type="project" value="InterPro"/>
</dbReference>
<dbReference type="Proteomes" id="UP000290545">
    <property type="component" value="Unassembled WGS sequence"/>
</dbReference>
<dbReference type="PROSITE" id="PS01124">
    <property type="entry name" value="HTH_ARAC_FAMILY_2"/>
    <property type="match status" value="1"/>
</dbReference>
<dbReference type="SMART" id="SM00342">
    <property type="entry name" value="HTH_ARAC"/>
    <property type="match status" value="1"/>
</dbReference>
<feature type="chain" id="PRO_5020363662" evidence="5">
    <location>
        <begin position="20"/>
        <end position="846"/>
    </location>
</feature>
<gene>
    <name evidence="7" type="ORF">ESB13_03980</name>
</gene>
<evidence type="ECO:0000256" key="3">
    <source>
        <dbReference type="ARBA" id="ARBA00023163"/>
    </source>
</evidence>
<dbReference type="InterPro" id="IPR011110">
    <property type="entry name" value="Reg_prop"/>
</dbReference>